<dbReference type="InterPro" id="IPR036259">
    <property type="entry name" value="MFS_trans_sf"/>
</dbReference>
<reference evidence="3" key="1">
    <citation type="journal article" date="2023" name="Mol. Phylogenet. Evol.">
        <title>Genome-scale phylogeny and comparative genomics of the fungal order Sordariales.</title>
        <authorList>
            <person name="Hensen N."/>
            <person name="Bonometti L."/>
            <person name="Westerberg I."/>
            <person name="Brannstrom I.O."/>
            <person name="Guillou S."/>
            <person name="Cros-Aarteil S."/>
            <person name="Calhoun S."/>
            <person name="Haridas S."/>
            <person name="Kuo A."/>
            <person name="Mondo S."/>
            <person name="Pangilinan J."/>
            <person name="Riley R."/>
            <person name="LaButti K."/>
            <person name="Andreopoulos B."/>
            <person name="Lipzen A."/>
            <person name="Chen C."/>
            <person name="Yan M."/>
            <person name="Daum C."/>
            <person name="Ng V."/>
            <person name="Clum A."/>
            <person name="Steindorff A."/>
            <person name="Ohm R.A."/>
            <person name="Martin F."/>
            <person name="Silar P."/>
            <person name="Natvig D.O."/>
            <person name="Lalanne C."/>
            <person name="Gautier V."/>
            <person name="Ament-Velasquez S.L."/>
            <person name="Kruys A."/>
            <person name="Hutchinson M.I."/>
            <person name="Powell A.J."/>
            <person name="Barry K."/>
            <person name="Miller A.N."/>
            <person name="Grigoriev I.V."/>
            <person name="Debuchy R."/>
            <person name="Gladieux P."/>
            <person name="Hiltunen Thoren M."/>
            <person name="Johannesson H."/>
        </authorList>
    </citation>
    <scope>NUCLEOTIDE SEQUENCE</scope>
    <source>
        <strain evidence="3">PSN293</strain>
    </source>
</reference>
<feature type="region of interest" description="Disordered" evidence="1">
    <location>
        <begin position="411"/>
        <end position="460"/>
    </location>
</feature>
<feature type="region of interest" description="Disordered" evidence="1">
    <location>
        <begin position="1"/>
        <end position="25"/>
    </location>
</feature>
<keyword evidence="2" id="KW-0472">Membrane</keyword>
<dbReference type="SUPFAM" id="SSF103473">
    <property type="entry name" value="MFS general substrate transporter"/>
    <property type="match status" value="1"/>
</dbReference>
<comment type="caution">
    <text evidence="3">The sequence shown here is derived from an EMBL/GenBank/DDBJ whole genome shotgun (WGS) entry which is preliminary data.</text>
</comment>
<feature type="transmembrane region" description="Helical" evidence="2">
    <location>
        <begin position="56"/>
        <end position="74"/>
    </location>
</feature>
<feature type="transmembrane region" description="Helical" evidence="2">
    <location>
        <begin position="116"/>
        <end position="138"/>
    </location>
</feature>
<organism evidence="3 4">
    <name type="scientific">Rhypophila decipiens</name>
    <dbReference type="NCBI Taxonomy" id="261697"/>
    <lineage>
        <taxon>Eukaryota</taxon>
        <taxon>Fungi</taxon>
        <taxon>Dikarya</taxon>
        <taxon>Ascomycota</taxon>
        <taxon>Pezizomycotina</taxon>
        <taxon>Sordariomycetes</taxon>
        <taxon>Sordariomycetidae</taxon>
        <taxon>Sordariales</taxon>
        <taxon>Naviculisporaceae</taxon>
        <taxon>Rhypophila</taxon>
    </lineage>
</organism>
<dbReference type="EMBL" id="MU858323">
    <property type="protein sequence ID" value="KAK4207061.1"/>
    <property type="molecule type" value="Genomic_DNA"/>
</dbReference>
<evidence type="ECO:0000256" key="2">
    <source>
        <dbReference type="SAM" id="Phobius"/>
    </source>
</evidence>
<sequence length="629" mass="68491">MTDSQYSEASPLIPHGTPSRNPEPEPQCIATTDVVYHRFDKRATGIWSFCTEGTRIYFTILIASCLIAISDLLFKASLTALYKNILCYQQNRAKCHSSQSCNGENAKASDRELSTVFQWQSVVNAVGGFISISLWYWVIWPVLQRRQPPDQKNMTHPLLLSLIGFMVLNMVNIAMVYAAWDEKISVATFKTWVIWEQVVSFAIGGGPPTYWAYRENIIAAVTTPSDGAQGRLGGGDGVEDTHKPFGVENRQTGYVLLQVSAGLSQFLAGLGLKLISQSTTVRFMCLLCGLASIGSAFGFLLTLPSIPLPSPTRTEPADAPSSHGDHDARPALTRTKSFTMRDRVTVGLVLLSGIARSPLYSSIASNFAVLYISRRMDFDTSDAVLLIALAGILPPLIPVFGPQVLQHFHRRENSTSSISRPSSTTSSASKRGSTSSTYSTLSESTMSPPPPRLPDQQPNQTQNQDLVLAEDQEQNYTETEDLDNATLVKPSQIINPLSFLAIAIVGTSMMAFSTSLPLTHKYWFVLTAILFISTGAQYPIFTEPILAGWSAEGKKPVVFVIQQLINAVFLSLGALLLNQGFQREAGDGDGDGDDDHSGGKIGWTFMGITLVCVAASGLLVCAAWVSRNR</sequence>
<feature type="transmembrane region" description="Helical" evidence="2">
    <location>
        <begin position="601"/>
        <end position="625"/>
    </location>
</feature>
<feature type="region of interest" description="Disordered" evidence="1">
    <location>
        <begin position="310"/>
        <end position="330"/>
    </location>
</feature>
<feature type="transmembrane region" description="Helical" evidence="2">
    <location>
        <begin position="158"/>
        <end position="180"/>
    </location>
</feature>
<dbReference type="Proteomes" id="UP001301769">
    <property type="component" value="Unassembled WGS sequence"/>
</dbReference>
<feature type="transmembrane region" description="Helical" evidence="2">
    <location>
        <begin position="344"/>
        <end position="363"/>
    </location>
</feature>
<feature type="compositionally biased region" description="Low complexity" evidence="1">
    <location>
        <begin position="414"/>
        <end position="446"/>
    </location>
</feature>
<gene>
    <name evidence="3" type="ORF">QBC37DRAFT_434064</name>
</gene>
<feature type="transmembrane region" description="Helical" evidence="2">
    <location>
        <begin position="522"/>
        <end position="541"/>
    </location>
</feature>
<reference evidence="3" key="2">
    <citation type="submission" date="2023-05" db="EMBL/GenBank/DDBJ databases">
        <authorList>
            <consortium name="Lawrence Berkeley National Laboratory"/>
            <person name="Steindorff A."/>
            <person name="Hensen N."/>
            <person name="Bonometti L."/>
            <person name="Westerberg I."/>
            <person name="Brannstrom I.O."/>
            <person name="Guillou S."/>
            <person name="Cros-Aarteil S."/>
            <person name="Calhoun S."/>
            <person name="Haridas S."/>
            <person name="Kuo A."/>
            <person name="Mondo S."/>
            <person name="Pangilinan J."/>
            <person name="Riley R."/>
            <person name="Labutti K."/>
            <person name="Andreopoulos B."/>
            <person name="Lipzen A."/>
            <person name="Chen C."/>
            <person name="Yanf M."/>
            <person name="Daum C."/>
            <person name="Ng V."/>
            <person name="Clum A."/>
            <person name="Ohm R."/>
            <person name="Martin F."/>
            <person name="Silar P."/>
            <person name="Natvig D."/>
            <person name="Lalanne C."/>
            <person name="Gautier V."/>
            <person name="Ament-Velasquez S.L."/>
            <person name="Kruys A."/>
            <person name="Hutchinson M.I."/>
            <person name="Powell A.J."/>
            <person name="Barry K."/>
            <person name="Miller A.N."/>
            <person name="Grigoriev I.V."/>
            <person name="Debuchy R."/>
            <person name="Gladieux P."/>
            <person name="Thoren M.H."/>
            <person name="Johannesson H."/>
        </authorList>
    </citation>
    <scope>NUCLEOTIDE SEQUENCE</scope>
    <source>
        <strain evidence="3">PSN293</strain>
    </source>
</reference>
<evidence type="ECO:0000313" key="4">
    <source>
        <dbReference type="Proteomes" id="UP001301769"/>
    </source>
</evidence>
<accession>A0AAN6XWN5</accession>
<feature type="transmembrane region" description="Helical" evidence="2">
    <location>
        <begin position="497"/>
        <end position="516"/>
    </location>
</feature>
<protein>
    <submittedName>
        <fullName evidence="3">Uncharacterized protein</fullName>
    </submittedName>
</protein>
<name>A0AAN6XWN5_9PEZI</name>
<dbReference type="AlphaFoldDB" id="A0AAN6XWN5"/>
<evidence type="ECO:0000256" key="1">
    <source>
        <dbReference type="SAM" id="MobiDB-lite"/>
    </source>
</evidence>
<dbReference type="Gene3D" id="1.20.1250.20">
    <property type="entry name" value="MFS general substrate transporter like domains"/>
    <property type="match status" value="1"/>
</dbReference>
<proteinExistence type="predicted"/>
<keyword evidence="2" id="KW-0812">Transmembrane</keyword>
<feature type="transmembrane region" description="Helical" evidence="2">
    <location>
        <begin position="383"/>
        <end position="401"/>
    </location>
</feature>
<keyword evidence="2" id="KW-1133">Transmembrane helix</keyword>
<feature type="transmembrane region" description="Helical" evidence="2">
    <location>
        <begin position="281"/>
        <end position="303"/>
    </location>
</feature>
<evidence type="ECO:0000313" key="3">
    <source>
        <dbReference type="EMBL" id="KAK4207061.1"/>
    </source>
</evidence>
<keyword evidence="4" id="KW-1185">Reference proteome</keyword>